<dbReference type="HOGENOM" id="CLU_2557545_0_0_6"/>
<name>Q9PG62_XYLFA</name>
<sequence>MSRMILKEGRCDASCSYSITIDAQCFNLIFLGVLMKIGYSISAVSLENVHSSDCNVLFWISRSCMCSVVHVRGMFLRLCDEV</sequence>
<proteinExistence type="predicted"/>
<dbReference type="Proteomes" id="UP000000812">
    <property type="component" value="Chromosome"/>
</dbReference>
<protein>
    <submittedName>
        <fullName evidence="1">Uncharacterized protein</fullName>
    </submittedName>
</protein>
<reference evidence="1 2" key="1">
    <citation type="journal article" date="2000" name="Nature">
        <title>The genome sequence of the plant pathogen Xylella fastidiosa.</title>
        <authorList>
            <person name="Simpson A.J."/>
            <person name="Reinach F.C."/>
            <person name="Arruda P."/>
            <person name="Abreu F.A."/>
            <person name="Acencio M."/>
            <person name="Alvarenga R."/>
            <person name="Alves L.M."/>
            <person name="Araya J.E."/>
            <person name="Baia G.S."/>
            <person name="Baptista C.S."/>
            <person name="Barros M.H."/>
            <person name="Bonaccorsi E.D."/>
            <person name="Bordin S."/>
            <person name="Bove J.M."/>
            <person name="Briones M.R."/>
            <person name="Bueno M.R."/>
            <person name="Camargo A.A."/>
            <person name="Camargo L.E."/>
            <person name="Carraro D.M."/>
            <person name="Carrer H."/>
            <person name="Colauto N.B."/>
            <person name="Colombo C."/>
            <person name="Costa F.F."/>
            <person name="Costa M.C."/>
            <person name="Costa-Neto C.M."/>
            <person name="Coutinho L.L."/>
            <person name="Cristofani M."/>
            <person name="Dias-Neto E."/>
            <person name="Docena C."/>
            <person name="El-Dorry H."/>
            <person name="Facincani A.P."/>
            <person name="Ferreira A.J."/>
            <person name="Ferreira V.C."/>
            <person name="Ferro J.A."/>
            <person name="Fraga J.S."/>
            <person name="Franca S.C."/>
            <person name="Franco M.C."/>
            <person name="Frohme M."/>
            <person name="Furlan L.R."/>
            <person name="Garnier M."/>
            <person name="Goldman G.H."/>
            <person name="Goldman M.H."/>
            <person name="Gomes S.L."/>
            <person name="Gruber A."/>
            <person name="Ho P.L."/>
            <person name="Hoheisel J.D."/>
            <person name="Junqueira M.L."/>
            <person name="Kemper E.L."/>
            <person name="Kitajima J.P."/>
            <person name="Krieger J.E."/>
            <person name="Kuramae E.E."/>
            <person name="Laigret F."/>
            <person name="Lambais M.R."/>
            <person name="Leite L.C."/>
            <person name="Lemos E.G."/>
            <person name="Lemos M.V."/>
            <person name="Lopes S.A."/>
            <person name="Lopes C.R."/>
            <person name="Machado J.A."/>
            <person name="Machado M.A."/>
            <person name="Madeira A.M."/>
            <person name="Madeira H.M."/>
            <person name="Marino C.L."/>
            <person name="Marques M.V."/>
            <person name="Martins E.A."/>
            <person name="Martins E.M."/>
            <person name="Matsukuma A.Y."/>
            <person name="Menck C.F."/>
            <person name="Miracca E.C."/>
            <person name="Miyaki C.Y."/>
            <person name="Monteriro-Vitorello C.B."/>
            <person name="Moon D.H."/>
            <person name="Nagai M.A."/>
            <person name="Nascimento A.L."/>
            <person name="Netto L.E."/>
            <person name="Nhani A.Jr."/>
            <person name="Nobrega F.G."/>
            <person name="Nunes L.R."/>
            <person name="Oliveira M.A."/>
            <person name="de Oliveira M.C."/>
            <person name="de Oliveira R.C."/>
            <person name="Palmieri D.A."/>
            <person name="Paris A."/>
            <person name="Peixoto B.R."/>
            <person name="Pereira G.A."/>
            <person name="Pereira H.A.Jr."/>
            <person name="Pesquero J.B."/>
            <person name="Quaggio R.B."/>
            <person name="Roberto P.G."/>
            <person name="Rodrigues V."/>
            <person name="de M Rosa A.J."/>
            <person name="de Rosa V.E.Jr."/>
            <person name="de Sa R.G."/>
            <person name="Santelli R.V."/>
            <person name="Sawasaki H.E."/>
            <person name="da Silva A.C."/>
            <person name="da Silva A.M."/>
            <person name="da Silva F.R."/>
            <person name="da Silva W.A.Jr."/>
            <person name="da Silveira J.F."/>
            <person name="Silvestri M.L."/>
            <person name="Siqueira W.J."/>
            <person name="de Souza A.A."/>
            <person name="de Souza A.P."/>
            <person name="Terenzi M.F."/>
            <person name="Truffi D."/>
            <person name="Tsai S.M."/>
            <person name="Tsuhako M.H."/>
            <person name="Vallada H."/>
            <person name="Van Sluys M.A."/>
            <person name="Verjovski-Almeida S."/>
            <person name="Vettore A.L."/>
            <person name="Zago M.A."/>
            <person name="Zatz M."/>
            <person name="Meidanis J."/>
            <person name="Setubal J.C."/>
        </authorList>
    </citation>
    <scope>NUCLEOTIDE SEQUENCE [LARGE SCALE GENOMIC DNA]</scope>
    <source>
        <strain evidence="1 2">9a5c</strain>
    </source>
</reference>
<accession>Q9PG62</accession>
<gene>
    <name evidence="1" type="ordered locus">XF_0440</name>
</gene>
<dbReference type="EMBL" id="AE003849">
    <property type="protein sequence ID" value="AAF83250.1"/>
    <property type="molecule type" value="Genomic_DNA"/>
</dbReference>
<evidence type="ECO:0000313" key="1">
    <source>
        <dbReference type="EMBL" id="AAF83250.1"/>
    </source>
</evidence>
<dbReference type="AlphaFoldDB" id="Q9PG62"/>
<organism evidence="1 2">
    <name type="scientific">Xylella fastidiosa (strain 9a5c)</name>
    <dbReference type="NCBI Taxonomy" id="160492"/>
    <lineage>
        <taxon>Bacteria</taxon>
        <taxon>Pseudomonadati</taxon>
        <taxon>Pseudomonadota</taxon>
        <taxon>Gammaproteobacteria</taxon>
        <taxon>Lysobacterales</taxon>
        <taxon>Lysobacteraceae</taxon>
        <taxon>Xylella</taxon>
    </lineage>
</organism>
<dbReference type="KEGG" id="xfa:XF_0440"/>
<evidence type="ECO:0000313" key="2">
    <source>
        <dbReference type="Proteomes" id="UP000000812"/>
    </source>
</evidence>
<dbReference type="PIR" id="E82804">
    <property type="entry name" value="E82804"/>
</dbReference>